<dbReference type="Pfam" id="PF01070">
    <property type="entry name" value="FMN_dh"/>
    <property type="match status" value="1"/>
</dbReference>
<dbReference type="EMBL" id="JAUSVK010000001">
    <property type="protein sequence ID" value="MDQ0391436.1"/>
    <property type="molecule type" value="Genomic_DNA"/>
</dbReference>
<organism evidence="8 9">
    <name type="scientific">Labrys monachus</name>
    <dbReference type="NCBI Taxonomy" id="217067"/>
    <lineage>
        <taxon>Bacteria</taxon>
        <taxon>Pseudomonadati</taxon>
        <taxon>Pseudomonadota</taxon>
        <taxon>Alphaproteobacteria</taxon>
        <taxon>Hyphomicrobiales</taxon>
        <taxon>Xanthobacteraceae</taxon>
        <taxon>Labrys</taxon>
    </lineage>
</organism>
<dbReference type="PANTHER" id="PTHR10578">
    <property type="entry name" value="S -2-HYDROXY-ACID OXIDASE-RELATED"/>
    <property type="match status" value="1"/>
</dbReference>
<evidence type="ECO:0000256" key="6">
    <source>
        <dbReference type="SAM" id="MobiDB-lite"/>
    </source>
</evidence>
<dbReference type="InterPro" id="IPR012133">
    <property type="entry name" value="Alpha-hydoxy_acid_DH_FMN"/>
</dbReference>
<dbReference type="InterPro" id="IPR037396">
    <property type="entry name" value="FMN_HAD"/>
</dbReference>
<evidence type="ECO:0000256" key="1">
    <source>
        <dbReference type="ARBA" id="ARBA00001917"/>
    </source>
</evidence>
<feature type="region of interest" description="Disordered" evidence="6">
    <location>
        <begin position="381"/>
        <end position="400"/>
    </location>
</feature>
<dbReference type="EC" id="1.1.99.31" evidence="8"/>
<evidence type="ECO:0000256" key="4">
    <source>
        <dbReference type="ARBA" id="ARBA00023002"/>
    </source>
</evidence>
<comment type="similarity">
    <text evidence="5">Belongs to the FMN-dependent alpha-hydroxy acid dehydrogenase family.</text>
</comment>
<evidence type="ECO:0000259" key="7">
    <source>
        <dbReference type="PROSITE" id="PS51349"/>
    </source>
</evidence>
<dbReference type="Gene3D" id="3.20.20.70">
    <property type="entry name" value="Aldolase class I"/>
    <property type="match status" value="1"/>
</dbReference>
<dbReference type="InterPro" id="IPR000262">
    <property type="entry name" value="FMN-dep_DH"/>
</dbReference>
<dbReference type="InterPro" id="IPR013785">
    <property type="entry name" value="Aldolase_TIM"/>
</dbReference>
<comment type="cofactor">
    <cofactor evidence="1">
        <name>FMN</name>
        <dbReference type="ChEBI" id="CHEBI:58210"/>
    </cofactor>
</comment>
<reference evidence="8 9" key="1">
    <citation type="submission" date="2023-07" db="EMBL/GenBank/DDBJ databases">
        <title>Genomic Encyclopedia of Type Strains, Phase IV (KMG-IV): sequencing the most valuable type-strain genomes for metagenomic binning, comparative biology and taxonomic classification.</title>
        <authorList>
            <person name="Goeker M."/>
        </authorList>
    </citation>
    <scope>NUCLEOTIDE SEQUENCE [LARGE SCALE GENOMIC DNA]</scope>
    <source>
        <strain evidence="8 9">DSM 5896</strain>
    </source>
</reference>
<dbReference type="InterPro" id="IPR008259">
    <property type="entry name" value="FMN_hydac_DH_AS"/>
</dbReference>
<protein>
    <submittedName>
        <fullName evidence="8">L-lactate dehydrogenase (Cytochrome)/(S)-mandelate dehydrogenase</fullName>
        <ecNumber evidence="8">1.1.2.3</ecNumber>
        <ecNumber evidence="8">1.1.99.31</ecNumber>
    </submittedName>
</protein>
<dbReference type="SUPFAM" id="SSF51395">
    <property type="entry name" value="FMN-linked oxidoreductases"/>
    <property type="match status" value="1"/>
</dbReference>
<comment type="caution">
    <text evidence="8">The sequence shown here is derived from an EMBL/GenBank/DDBJ whole genome shotgun (WGS) entry which is preliminary data.</text>
</comment>
<dbReference type="Proteomes" id="UP001237448">
    <property type="component" value="Unassembled WGS sequence"/>
</dbReference>
<dbReference type="GO" id="GO:0033720">
    <property type="term" value="F:(S)-mandelate dehydrogenase activity"/>
    <property type="evidence" value="ECO:0007669"/>
    <property type="project" value="UniProtKB-EC"/>
</dbReference>
<dbReference type="EC" id="1.1.2.3" evidence="8"/>
<dbReference type="GO" id="GO:0004460">
    <property type="term" value="F:L-lactate dehydrogenase (cytochrome) activity"/>
    <property type="evidence" value="ECO:0007669"/>
    <property type="project" value="UniProtKB-EC"/>
</dbReference>
<dbReference type="PANTHER" id="PTHR10578:SF107">
    <property type="entry name" value="2-HYDROXYACID OXIDASE 1"/>
    <property type="match status" value="1"/>
</dbReference>
<gene>
    <name evidence="8" type="ORF">J3R73_001228</name>
</gene>
<dbReference type="RefSeq" id="WP_307423743.1">
    <property type="nucleotide sequence ID" value="NZ_JAUSVK010000001.1"/>
</dbReference>
<dbReference type="PROSITE" id="PS00557">
    <property type="entry name" value="FMN_HYDROXY_ACID_DH_1"/>
    <property type="match status" value="1"/>
</dbReference>
<dbReference type="PIRSF" id="PIRSF000138">
    <property type="entry name" value="Al-hdrx_acd_dh"/>
    <property type="match status" value="1"/>
</dbReference>
<evidence type="ECO:0000313" key="9">
    <source>
        <dbReference type="Proteomes" id="UP001237448"/>
    </source>
</evidence>
<evidence type="ECO:0000256" key="5">
    <source>
        <dbReference type="ARBA" id="ARBA00024042"/>
    </source>
</evidence>
<dbReference type="PROSITE" id="PS51349">
    <property type="entry name" value="FMN_HYDROXY_ACID_DH_2"/>
    <property type="match status" value="1"/>
</dbReference>
<feature type="domain" description="FMN hydroxy acid dehydrogenase" evidence="7">
    <location>
        <begin position="5"/>
        <end position="387"/>
    </location>
</feature>
<dbReference type="CDD" id="cd02809">
    <property type="entry name" value="alpha_hydroxyacid_oxid_FMN"/>
    <property type="match status" value="1"/>
</dbReference>
<accession>A0ABU0F9Z7</accession>
<proteinExistence type="inferred from homology"/>
<evidence type="ECO:0000256" key="2">
    <source>
        <dbReference type="ARBA" id="ARBA00022630"/>
    </source>
</evidence>
<name>A0ABU0F9Z7_9HYPH</name>
<sequence>MPALDLNRRGYSIDAMRLLARGVLPRFAFDFADGGAEDEWTLRRNEAAFDDFAIVPKPLNGAGERDLSISLFGRRISMPLLVGPTGLAGLFWPRGEECVARAAAAAGTGFCLSHGSVCTLEDVAGVGASPRWMQVFIYRDKEFTRELTQRAQQANYDALVLTIDNQHLGKRERDIRNGFGIPPRFGPVALAEMSLKTGWFWRMRTELPRITFGNYVRPGETSDMKTLAGRMASLLDPAMSWTDVDALRALWRGPLILKGILHPDEAREAVERGVDGIIVSNHGGRQLDGAPGSLDMLPAVAQAVDGRIPVFLDGGVRRGADIVKAIALGATACLIGRPQLWGLAVAGERGMAHVLDIYRREMDRVMGLAGLRSVDEIGPDLLNPPAGPSARSFPPRTFIK</sequence>
<keyword evidence="9" id="KW-1185">Reference proteome</keyword>
<evidence type="ECO:0000256" key="3">
    <source>
        <dbReference type="ARBA" id="ARBA00022643"/>
    </source>
</evidence>
<keyword evidence="3" id="KW-0288">FMN</keyword>
<evidence type="ECO:0000313" key="8">
    <source>
        <dbReference type="EMBL" id="MDQ0391436.1"/>
    </source>
</evidence>
<keyword evidence="4 8" id="KW-0560">Oxidoreductase</keyword>
<keyword evidence="2" id="KW-0285">Flavoprotein</keyword>